<dbReference type="RefSeq" id="WP_160110061.1">
    <property type="nucleotide sequence ID" value="NZ_FCON02000065.1"/>
</dbReference>
<dbReference type="InterPro" id="IPR025110">
    <property type="entry name" value="AMP-bd_C"/>
</dbReference>
<dbReference type="FunFam" id="3.30.300.30:FF:000008">
    <property type="entry name" value="2,3-dihydroxybenzoate-AMP ligase"/>
    <property type="match status" value="1"/>
</dbReference>
<dbReference type="InterPro" id="IPR000873">
    <property type="entry name" value="AMP-dep_synth/lig_dom"/>
</dbReference>
<dbReference type="Proteomes" id="UP000054770">
    <property type="component" value="Unassembled WGS sequence"/>
</dbReference>
<dbReference type="Gene3D" id="3.30.300.30">
    <property type="match status" value="1"/>
</dbReference>
<proteinExistence type="inferred from homology"/>
<name>A0A158K5D7_9BURK</name>
<dbReference type="Pfam" id="PF13193">
    <property type="entry name" value="AMP-binding_C"/>
    <property type="match status" value="1"/>
</dbReference>
<reference evidence="5" key="1">
    <citation type="submission" date="2016-01" db="EMBL/GenBank/DDBJ databases">
        <authorList>
            <person name="Peeters C."/>
        </authorList>
    </citation>
    <scope>NUCLEOTIDE SEQUENCE [LARGE SCALE GENOMIC DNA]</scope>
    <source>
        <strain evidence="5">LMG 22940</strain>
    </source>
</reference>
<evidence type="ECO:0000256" key="2">
    <source>
        <dbReference type="ARBA" id="ARBA00022598"/>
    </source>
</evidence>
<evidence type="ECO:0000256" key="1">
    <source>
        <dbReference type="ARBA" id="ARBA00006432"/>
    </source>
</evidence>
<dbReference type="PANTHER" id="PTHR43201:SF5">
    <property type="entry name" value="MEDIUM-CHAIN ACYL-COA LIGASE ACSF2, MITOCHONDRIAL"/>
    <property type="match status" value="1"/>
</dbReference>
<organism evidence="5 6">
    <name type="scientific">Caballeronia choica</name>
    <dbReference type="NCBI Taxonomy" id="326476"/>
    <lineage>
        <taxon>Bacteria</taxon>
        <taxon>Pseudomonadati</taxon>
        <taxon>Pseudomonadota</taxon>
        <taxon>Betaproteobacteria</taxon>
        <taxon>Burkholderiales</taxon>
        <taxon>Burkholderiaceae</taxon>
        <taxon>Caballeronia</taxon>
    </lineage>
</organism>
<dbReference type="OrthoDB" id="9766486at2"/>
<dbReference type="Gene3D" id="3.40.50.12780">
    <property type="entry name" value="N-terminal domain of ligase-like"/>
    <property type="match status" value="1"/>
</dbReference>
<dbReference type="GO" id="GO:0006631">
    <property type="term" value="P:fatty acid metabolic process"/>
    <property type="evidence" value="ECO:0007669"/>
    <property type="project" value="TreeGrafter"/>
</dbReference>
<dbReference type="EMBL" id="FCON02000065">
    <property type="protein sequence ID" value="SAL76332.1"/>
    <property type="molecule type" value="Genomic_DNA"/>
</dbReference>
<protein>
    <submittedName>
        <fullName evidence="5">AMP-dependent synthetase and ligase</fullName>
    </submittedName>
</protein>
<dbReference type="PROSITE" id="PS00455">
    <property type="entry name" value="AMP_BINDING"/>
    <property type="match status" value="1"/>
</dbReference>
<dbReference type="SUPFAM" id="SSF56801">
    <property type="entry name" value="Acetyl-CoA synthetase-like"/>
    <property type="match status" value="1"/>
</dbReference>
<dbReference type="GO" id="GO:0031956">
    <property type="term" value="F:medium-chain fatty acid-CoA ligase activity"/>
    <property type="evidence" value="ECO:0007669"/>
    <property type="project" value="TreeGrafter"/>
</dbReference>
<evidence type="ECO:0000313" key="6">
    <source>
        <dbReference type="Proteomes" id="UP000054770"/>
    </source>
</evidence>
<dbReference type="InterPro" id="IPR045851">
    <property type="entry name" value="AMP-bd_C_sf"/>
</dbReference>
<keyword evidence="2 5" id="KW-0436">Ligase</keyword>
<dbReference type="PANTHER" id="PTHR43201">
    <property type="entry name" value="ACYL-COA SYNTHETASE"/>
    <property type="match status" value="1"/>
</dbReference>
<evidence type="ECO:0000259" key="4">
    <source>
        <dbReference type="Pfam" id="PF13193"/>
    </source>
</evidence>
<feature type="domain" description="AMP-dependent synthetase/ligase" evidence="3">
    <location>
        <begin position="8"/>
        <end position="373"/>
    </location>
</feature>
<dbReference type="InterPro" id="IPR042099">
    <property type="entry name" value="ANL_N_sf"/>
</dbReference>
<sequence>MIVGDILRRNAFLYGERPAVICNGRAVTHADFLERTLRLAQGLRSKGLQRQSRIAILAQNAPEYLELYGACEEAGFVAVGLNYRLSDAELTDILIDATPAVLAYDEEFAKRVDAIISGLGEPVQLLEIGGDADSEFAYERLIENSLPEENAPRADEEDTVCIFYTSGTTGRPKGAMLPNGGQAAQAEIYARAVKAKATDRMLIVMPLFHCGGKNLEMMYRSQGAAIVLHKSFNPQSIIASFLEDGVTAAHLAPVMIHQIIDELDKAPKKFPLLHTVHYASAPMSVALLKRAIGHFGLVFVQSYGMTENGAGTFLDKFQHVLEGPETEVARLASAGKPFEDTELRVVNDDGSEAEIGTIGEVLTRAPGMMSGYWKNPTSTAQALKDGWMCTGDLGYLDKEGYLFIVDRKKDMIISGGENIYSREVEEALASHPSVSEASVIGVPDSKWGEAVKAFVVLRTNAVATEVELIDYVKSKIASYKKPKSIDFVGSLPRLSSTNKVDKKALRAPFWAGKERSVA</sequence>
<evidence type="ECO:0000313" key="5">
    <source>
        <dbReference type="EMBL" id="SAL76332.1"/>
    </source>
</evidence>
<feature type="domain" description="AMP-binding enzyme C-terminal" evidence="4">
    <location>
        <begin position="423"/>
        <end position="493"/>
    </location>
</feature>
<comment type="caution">
    <text evidence="5">The sequence shown here is derived from an EMBL/GenBank/DDBJ whole genome shotgun (WGS) entry which is preliminary data.</text>
</comment>
<dbReference type="AlphaFoldDB" id="A0A158K5D7"/>
<evidence type="ECO:0000259" key="3">
    <source>
        <dbReference type="Pfam" id="PF00501"/>
    </source>
</evidence>
<keyword evidence="6" id="KW-1185">Reference proteome</keyword>
<comment type="similarity">
    <text evidence="1">Belongs to the ATP-dependent AMP-binding enzyme family.</text>
</comment>
<dbReference type="InterPro" id="IPR020845">
    <property type="entry name" value="AMP-binding_CS"/>
</dbReference>
<accession>A0A158K5D7</accession>
<dbReference type="Pfam" id="PF00501">
    <property type="entry name" value="AMP-binding"/>
    <property type="match status" value="1"/>
</dbReference>
<gene>
    <name evidence="5" type="ORF">AWB68_04960</name>
</gene>